<keyword evidence="7" id="KW-0472">Membrane</keyword>
<dbReference type="GO" id="GO:0004674">
    <property type="term" value="F:protein serine/threonine kinase activity"/>
    <property type="evidence" value="ECO:0007669"/>
    <property type="project" value="UniProtKB-KW"/>
</dbReference>
<dbReference type="RefSeq" id="WP_112885685.1">
    <property type="nucleotide sequence ID" value="NZ_QLUW01000008.1"/>
</dbReference>
<evidence type="ECO:0000256" key="2">
    <source>
        <dbReference type="ARBA" id="ARBA00022679"/>
    </source>
</evidence>
<evidence type="ECO:0000313" key="9">
    <source>
        <dbReference type="EMBL" id="RAP73291.1"/>
    </source>
</evidence>
<dbReference type="PANTHER" id="PTHR24351">
    <property type="entry name" value="RIBOSOMAL PROTEIN S6 KINASE"/>
    <property type="match status" value="1"/>
</dbReference>
<dbReference type="GO" id="GO:0005524">
    <property type="term" value="F:ATP binding"/>
    <property type="evidence" value="ECO:0007669"/>
    <property type="project" value="UniProtKB-UniRule"/>
</dbReference>
<evidence type="ECO:0000256" key="3">
    <source>
        <dbReference type="ARBA" id="ARBA00022741"/>
    </source>
</evidence>
<evidence type="ECO:0000259" key="8">
    <source>
        <dbReference type="PROSITE" id="PS50011"/>
    </source>
</evidence>
<keyword evidence="7" id="KW-0812">Transmembrane</keyword>
<dbReference type="PROSITE" id="PS00107">
    <property type="entry name" value="PROTEIN_KINASE_ATP"/>
    <property type="match status" value="1"/>
</dbReference>
<keyword evidence="10" id="KW-1185">Reference proteome</keyword>
<dbReference type="SUPFAM" id="SSF56112">
    <property type="entry name" value="Protein kinase-like (PK-like)"/>
    <property type="match status" value="1"/>
</dbReference>
<evidence type="ECO:0000256" key="4">
    <source>
        <dbReference type="ARBA" id="ARBA00022777"/>
    </source>
</evidence>
<dbReference type="InterPro" id="IPR000719">
    <property type="entry name" value="Prot_kinase_dom"/>
</dbReference>
<evidence type="ECO:0000256" key="1">
    <source>
        <dbReference type="ARBA" id="ARBA00022527"/>
    </source>
</evidence>
<accession>A0A328TW38</accession>
<dbReference type="EMBL" id="QLUW01000008">
    <property type="protein sequence ID" value="RAP73291.1"/>
    <property type="molecule type" value="Genomic_DNA"/>
</dbReference>
<keyword evidence="4 9" id="KW-0418">Kinase</keyword>
<reference evidence="9 10" key="1">
    <citation type="submission" date="2018-06" db="EMBL/GenBank/DDBJ databases">
        <title>Paenibacillus montanisoli sp. nov., isolated from mountain area soil.</title>
        <authorList>
            <person name="Wu M."/>
        </authorList>
    </citation>
    <scope>NUCLEOTIDE SEQUENCE [LARGE SCALE GENOMIC DNA]</scope>
    <source>
        <strain evidence="9 10">RA17</strain>
    </source>
</reference>
<feature type="domain" description="Protein kinase" evidence="8">
    <location>
        <begin position="24"/>
        <end position="316"/>
    </location>
</feature>
<dbReference type="InterPro" id="IPR017441">
    <property type="entry name" value="Protein_kinase_ATP_BS"/>
</dbReference>
<dbReference type="Pfam" id="PF00069">
    <property type="entry name" value="Pkinase"/>
    <property type="match status" value="1"/>
</dbReference>
<sequence length="316" mass="35125">MTTSFEWTLPRGTIIRGKWKQGSYRVDRLLGEGANGKVFLVERERERMLYALKIGSDTVDLQSEVNVLQSIARQKQKRSGGGSRTGAFLVDVDDFRGSDGKEHPFYVMRYIKGLTLGDYLVRNGKEWFPVVGFNLLGKLAELHEAGWTFGDLKVENVLVGDYGRPELVDYGGATAFGKGVRQFTEIYDRGYWNAGTRTADASYDLFSFAVLCLQLHESRRLAQLSAGLLPQTRTPDELAKLAATSAALKPFSGWLRKALYGEFANAREAAAAWQQWMHRAGTVPASAPAPRWMKGLFAVSAAVLATTIYWLLRSAP</sequence>
<organism evidence="9 10">
    <name type="scientific">Paenibacillus montanisoli</name>
    <dbReference type="NCBI Taxonomy" id="2081970"/>
    <lineage>
        <taxon>Bacteria</taxon>
        <taxon>Bacillati</taxon>
        <taxon>Bacillota</taxon>
        <taxon>Bacilli</taxon>
        <taxon>Bacillales</taxon>
        <taxon>Paenibacillaceae</taxon>
        <taxon>Paenibacillus</taxon>
    </lineage>
</organism>
<dbReference type="AlphaFoldDB" id="A0A328TW38"/>
<dbReference type="Gene3D" id="1.10.510.10">
    <property type="entry name" value="Transferase(Phosphotransferase) domain 1"/>
    <property type="match status" value="1"/>
</dbReference>
<feature type="transmembrane region" description="Helical" evidence="7">
    <location>
        <begin position="292"/>
        <end position="312"/>
    </location>
</feature>
<proteinExistence type="predicted"/>
<comment type="caution">
    <text evidence="9">The sequence shown here is derived from an EMBL/GenBank/DDBJ whole genome shotgun (WGS) entry which is preliminary data.</text>
</comment>
<dbReference type="SMART" id="SM00220">
    <property type="entry name" value="S_TKc"/>
    <property type="match status" value="1"/>
</dbReference>
<evidence type="ECO:0000313" key="10">
    <source>
        <dbReference type="Proteomes" id="UP000249260"/>
    </source>
</evidence>
<keyword evidence="2" id="KW-0808">Transferase</keyword>
<dbReference type="Proteomes" id="UP000249260">
    <property type="component" value="Unassembled WGS sequence"/>
</dbReference>
<dbReference type="PROSITE" id="PS50011">
    <property type="entry name" value="PROTEIN_KINASE_DOM"/>
    <property type="match status" value="1"/>
</dbReference>
<dbReference type="OrthoDB" id="583109at2"/>
<evidence type="ECO:0000256" key="7">
    <source>
        <dbReference type="SAM" id="Phobius"/>
    </source>
</evidence>
<keyword evidence="5 6" id="KW-0067">ATP-binding</keyword>
<protein>
    <submittedName>
        <fullName evidence="9">Serine/threonine protein kinase</fullName>
    </submittedName>
</protein>
<dbReference type="InterPro" id="IPR011009">
    <property type="entry name" value="Kinase-like_dom_sf"/>
</dbReference>
<name>A0A328TW38_9BACL</name>
<keyword evidence="7" id="KW-1133">Transmembrane helix</keyword>
<keyword evidence="1 9" id="KW-0723">Serine/threonine-protein kinase</keyword>
<evidence type="ECO:0000256" key="5">
    <source>
        <dbReference type="ARBA" id="ARBA00022840"/>
    </source>
</evidence>
<evidence type="ECO:0000256" key="6">
    <source>
        <dbReference type="PROSITE-ProRule" id="PRU10141"/>
    </source>
</evidence>
<dbReference type="Gene3D" id="3.30.200.20">
    <property type="entry name" value="Phosphorylase Kinase, domain 1"/>
    <property type="match status" value="1"/>
</dbReference>
<gene>
    <name evidence="9" type="ORF">DL346_27900</name>
</gene>
<feature type="binding site" evidence="6">
    <location>
        <position position="53"/>
    </location>
    <ligand>
        <name>ATP</name>
        <dbReference type="ChEBI" id="CHEBI:30616"/>
    </ligand>
</feature>
<keyword evidence="3 6" id="KW-0547">Nucleotide-binding</keyword>